<dbReference type="PROSITE" id="PS50825">
    <property type="entry name" value="HYR"/>
    <property type="match status" value="1"/>
</dbReference>
<evidence type="ECO:0000256" key="2">
    <source>
        <dbReference type="ARBA" id="ARBA00022737"/>
    </source>
</evidence>
<evidence type="ECO:0000259" key="7">
    <source>
        <dbReference type="PROSITE" id="PS51841"/>
    </source>
</evidence>
<keyword evidence="2" id="KW-0677">Repeat</keyword>
<dbReference type="InterPro" id="IPR002884">
    <property type="entry name" value="P_dom"/>
</dbReference>
<dbReference type="PANTHER" id="PTHR24273:SF32">
    <property type="entry name" value="HYALIN"/>
    <property type="match status" value="1"/>
</dbReference>
<name>A0ABW2MS46_9FLAO</name>
<organism evidence="8 9">
    <name type="scientific">Jejudonia soesokkakensis</name>
    <dbReference type="NCBI Taxonomy" id="1323432"/>
    <lineage>
        <taxon>Bacteria</taxon>
        <taxon>Pseudomonadati</taxon>
        <taxon>Bacteroidota</taxon>
        <taxon>Flavobacteriia</taxon>
        <taxon>Flavobacteriales</taxon>
        <taxon>Flavobacteriaceae</taxon>
        <taxon>Jejudonia</taxon>
    </lineage>
</organism>
<dbReference type="InterPro" id="IPR013783">
    <property type="entry name" value="Ig-like_fold"/>
</dbReference>
<dbReference type="RefSeq" id="WP_380217588.1">
    <property type="nucleotide sequence ID" value="NZ_JBHTBN010000004.1"/>
</dbReference>
<feature type="domain" description="LTD" evidence="7">
    <location>
        <begin position="9"/>
        <end position="113"/>
    </location>
</feature>
<sequence>MKKITFLMFFMITALAATAQSVFINELHYDNAGGDVGEFVEIAGPAGTDLSGWVLEAYNGSNGDLYTTVPLTGVIANQSNGFGTLSFPVVLQNGGPDGIALIDGGSNLVQFLSYEGSFTADADNGGVAGGLGATSTDIGVQEDPAPAIGNSLQLIGVNGMTYSDFTWSGPSAESPGTINAGQTFMAAGPPPAGQECSTVGAVIPALMPNMSQTVTIPITSSGTIGENTNEIEFVSVDLNDFQHGTVNELVVTLTAPDGTTTATLFANDGGLDGLDTVQSFSFVDGGADVNDWDDAATGFNPPFQAESGPFNGEMGVGTFQGVDINGDWTLTIFNGGNDSGSLAEACLTFVDRGLVGTVPVISCPEAVMGMGPDGTLTVDNDPGQCGAVISFSDASAVDAEDGPLTVTRTDMTGLNSDDEFPVGTTVLTFEATDSDGNTVSCDFTVVVNDVDAPTVTCPDDITVGNDTGDCGAIVTVPAPVFMDNCPVDPADVTNDYNAGGADATDFYPVGTTTVTYSYTDSGANTITCSVDITVEDTEAPVIACEGAFTPSPATVTTSPGTTITTTGGVTYTETIDVPFDVAIEDVNVNLDIAHTWVGDLEITLTSPDGTSAFIYNGDQDGCSGDNLQFIVDDESANVLSSAVCDGQFGTPNQAYAEDNYQPSAPAMLSDFDGEMTAGTWTFTVFDDAGGDGGTINSLGLTFTFDDSNPPTPFPVTLMADGTATIPVTDLVDVTDNCGTFTVAQAGVEPCADTNPSNNYENAFTAPISANDFTVDANTDFTLTDVTLGYIIPAGATVSSVALTFHEDNAGAPGAQIGDEMVVPTQTVVVTGLFGGGFDGVTLDLDVTDFTFTNNTGAEASFWITADADVSGTHGWETTTASQMGSSTYVSLDGGATFVEAAAGTDGVYSYNGLCGAVGLDPMADPTMVNFTCENVGSNNIEINVTDDAGNVSTCTAVVEVTDDTAPELVCMDFTIELDDNGVATLDPNDAIDEDATVEACGYEATASRTDFSCADIGTPVMVDIFV</sequence>
<proteinExistence type="predicted"/>
<dbReference type="Gene3D" id="2.60.40.10">
    <property type="entry name" value="Immunoglobulins"/>
    <property type="match status" value="1"/>
</dbReference>
<evidence type="ECO:0000313" key="9">
    <source>
        <dbReference type="Proteomes" id="UP001596415"/>
    </source>
</evidence>
<dbReference type="PROSITE" id="PS51841">
    <property type="entry name" value="LTD"/>
    <property type="match status" value="1"/>
</dbReference>
<dbReference type="EMBL" id="JBHTBN010000004">
    <property type="protein sequence ID" value="MFC7357734.1"/>
    <property type="molecule type" value="Genomic_DNA"/>
</dbReference>
<dbReference type="InterPro" id="IPR003410">
    <property type="entry name" value="HYR_dom"/>
</dbReference>
<evidence type="ECO:0000259" key="5">
    <source>
        <dbReference type="PROSITE" id="PS50825"/>
    </source>
</evidence>
<feature type="non-terminal residue" evidence="8">
    <location>
        <position position="1026"/>
    </location>
</feature>
<evidence type="ECO:0000259" key="6">
    <source>
        <dbReference type="PROSITE" id="PS51829"/>
    </source>
</evidence>
<reference evidence="9" key="1">
    <citation type="journal article" date="2019" name="Int. J. Syst. Evol. Microbiol.">
        <title>The Global Catalogue of Microorganisms (GCM) 10K type strain sequencing project: providing services to taxonomists for standard genome sequencing and annotation.</title>
        <authorList>
            <consortium name="The Broad Institute Genomics Platform"/>
            <consortium name="The Broad Institute Genome Sequencing Center for Infectious Disease"/>
            <person name="Wu L."/>
            <person name="Ma J."/>
        </authorList>
    </citation>
    <scope>NUCLEOTIDE SEQUENCE [LARGE SCALE GENOMIC DNA]</scope>
    <source>
        <strain evidence="9">CGMCC 1.16306</strain>
    </source>
</reference>
<gene>
    <name evidence="8" type="ORF">ACFQO1_08550</name>
</gene>
<feature type="domain" description="P/Homo B" evidence="6">
    <location>
        <begin position="188"/>
        <end position="360"/>
    </location>
</feature>
<comment type="caution">
    <text evidence="8">The sequence shown here is derived from an EMBL/GenBank/DDBJ whole genome shotgun (WGS) entry which is preliminary data.</text>
</comment>
<evidence type="ECO:0000313" key="8">
    <source>
        <dbReference type="EMBL" id="MFC7357734.1"/>
    </source>
</evidence>
<keyword evidence="3" id="KW-0378">Hydrolase</keyword>
<dbReference type="Pfam" id="PF01483">
    <property type="entry name" value="P_proprotein"/>
    <property type="match status" value="1"/>
</dbReference>
<dbReference type="SUPFAM" id="SSF49785">
    <property type="entry name" value="Galactose-binding domain-like"/>
    <property type="match status" value="2"/>
</dbReference>
<dbReference type="Pfam" id="PF02494">
    <property type="entry name" value="HYR"/>
    <property type="match status" value="2"/>
</dbReference>
<feature type="signal peptide" evidence="4">
    <location>
        <begin position="1"/>
        <end position="19"/>
    </location>
</feature>
<evidence type="ECO:0000256" key="3">
    <source>
        <dbReference type="ARBA" id="ARBA00022801"/>
    </source>
</evidence>
<dbReference type="InterPro" id="IPR001322">
    <property type="entry name" value="Lamin_tail_dom"/>
</dbReference>
<feature type="chain" id="PRO_5047265516" evidence="4">
    <location>
        <begin position="20"/>
        <end position="1026"/>
    </location>
</feature>
<dbReference type="PANTHER" id="PTHR24273">
    <property type="entry name" value="FI04643P-RELATED"/>
    <property type="match status" value="1"/>
</dbReference>
<accession>A0ABW2MS46</accession>
<dbReference type="Proteomes" id="UP001596415">
    <property type="component" value="Unassembled WGS sequence"/>
</dbReference>
<dbReference type="Gene3D" id="2.60.120.260">
    <property type="entry name" value="Galactose-binding domain-like"/>
    <property type="match status" value="2"/>
</dbReference>
<feature type="domain" description="HYR" evidence="5">
    <location>
        <begin position="448"/>
        <end position="536"/>
    </location>
</feature>
<evidence type="ECO:0000256" key="4">
    <source>
        <dbReference type="SAM" id="SignalP"/>
    </source>
</evidence>
<keyword evidence="9" id="KW-1185">Reference proteome</keyword>
<dbReference type="PROSITE" id="PS51829">
    <property type="entry name" value="P_HOMO_B"/>
    <property type="match status" value="2"/>
</dbReference>
<protein>
    <submittedName>
        <fullName evidence="8">Proprotein convertase P-domain-containing protein</fullName>
    </submittedName>
</protein>
<dbReference type="InterPro" id="IPR008979">
    <property type="entry name" value="Galactose-bd-like_sf"/>
</dbReference>
<feature type="domain" description="P/Homo B" evidence="6">
    <location>
        <begin position="533"/>
        <end position="709"/>
    </location>
</feature>
<keyword evidence="1" id="KW-0645">Protease</keyword>
<evidence type="ECO:0000256" key="1">
    <source>
        <dbReference type="ARBA" id="ARBA00022670"/>
    </source>
</evidence>
<keyword evidence="4" id="KW-0732">Signal</keyword>